<keyword evidence="2 4" id="KW-0238">DNA-binding</keyword>
<dbReference type="Proteomes" id="UP000505377">
    <property type="component" value="Chromosome"/>
</dbReference>
<dbReference type="RefSeq" id="WP_172159501.1">
    <property type="nucleotide sequence ID" value="NZ_CP053564.1"/>
</dbReference>
<organism evidence="6 7">
    <name type="scientific">Pseudonocardia broussonetiae</name>
    <dbReference type="NCBI Taxonomy" id="2736640"/>
    <lineage>
        <taxon>Bacteria</taxon>
        <taxon>Bacillati</taxon>
        <taxon>Actinomycetota</taxon>
        <taxon>Actinomycetes</taxon>
        <taxon>Pseudonocardiales</taxon>
        <taxon>Pseudonocardiaceae</taxon>
        <taxon>Pseudonocardia</taxon>
    </lineage>
</organism>
<evidence type="ECO:0000256" key="1">
    <source>
        <dbReference type="ARBA" id="ARBA00023015"/>
    </source>
</evidence>
<gene>
    <name evidence="6" type="ORF">HOP40_16345</name>
</gene>
<dbReference type="Pfam" id="PF00440">
    <property type="entry name" value="TetR_N"/>
    <property type="match status" value="1"/>
</dbReference>
<evidence type="ECO:0000256" key="3">
    <source>
        <dbReference type="ARBA" id="ARBA00023163"/>
    </source>
</evidence>
<dbReference type="Gene3D" id="1.10.357.10">
    <property type="entry name" value="Tetracycline Repressor, domain 2"/>
    <property type="match status" value="1"/>
</dbReference>
<dbReference type="PROSITE" id="PS50977">
    <property type="entry name" value="HTH_TETR_2"/>
    <property type="match status" value="1"/>
</dbReference>
<dbReference type="GO" id="GO:0000976">
    <property type="term" value="F:transcription cis-regulatory region binding"/>
    <property type="evidence" value="ECO:0007669"/>
    <property type="project" value="TreeGrafter"/>
</dbReference>
<evidence type="ECO:0000256" key="2">
    <source>
        <dbReference type="ARBA" id="ARBA00023125"/>
    </source>
</evidence>
<dbReference type="PANTHER" id="PTHR30055">
    <property type="entry name" value="HTH-TYPE TRANSCRIPTIONAL REGULATOR RUTR"/>
    <property type="match status" value="1"/>
</dbReference>
<proteinExistence type="predicted"/>
<keyword evidence="7" id="KW-1185">Reference proteome</keyword>
<dbReference type="InterPro" id="IPR009057">
    <property type="entry name" value="Homeodomain-like_sf"/>
</dbReference>
<keyword evidence="1" id="KW-0805">Transcription regulation</keyword>
<sequence length="212" mass="22598">MVRRYSTALRTEQAAQARRRVLEAAHAAFVDGGYTGTTLAAVAAAAQVSVQTVYNAVGGKPALLKAVYDVALAGDDDPVPMAERPAARAMRAAVDGRECLALYAGTARAVGERTHPLLRVLLTADDPDLRAFAETVEEERAMGTRAVAGLVAQRFGLRDALDVEDAAAVLWALTAPDLADRLVRRRGWGWDRFESWLARTTADALLGAPVTA</sequence>
<dbReference type="InterPro" id="IPR001647">
    <property type="entry name" value="HTH_TetR"/>
</dbReference>
<feature type="domain" description="HTH tetR-type" evidence="5">
    <location>
        <begin position="15"/>
        <end position="75"/>
    </location>
</feature>
<evidence type="ECO:0000256" key="4">
    <source>
        <dbReference type="PROSITE-ProRule" id="PRU00335"/>
    </source>
</evidence>
<dbReference type="EMBL" id="CP053564">
    <property type="protein sequence ID" value="QJY47185.1"/>
    <property type="molecule type" value="Genomic_DNA"/>
</dbReference>
<dbReference type="AlphaFoldDB" id="A0A6M6JJ36"/>
<dbReference type="PANTHER" id="PTHR30055:SF234">
    <property type="entry name" value="HTH-TYPE TRANSCRIPTIONAL REGULATOR BETI"/>
    <property type="match status" value="1"/>
</dbReference>
<reference evidence="6 7" key="1">
    <citation type="submission" date="2020-05" db="EMBL/GenBank/DDBJ databases">
        <authorList>
            <person name="Mo P."/>
        </authorList>
    </citation>
    <scope>NUCLEOTIDE SEQUENCE [LARGE SCALE GENOMIC DNA]</scope>
    <source>
        <strain evidence="6 7">Gen01</strain>
    </source>
</reference>
<dbReference type="KEGG" id="pbro:HOP40_16345"/>
<dbReference type="GO" id="GO:0003700">
    <property type="term" value="F:DNA-binding transcription factor activity"/>
    <property type="evidence" value="ECO:0007669"/>
    <property type="project" value="TreeGrafter"/>
</dbReference>
<feature type="DNA-binding region" description="H-T-H motif" evidence="4">
    <location>
        <begin position="38"/>
        <end position="57"/>
    </location>
</feature>
<evidence type="ECO:0000313" key="6">
    <source>
        <dbReference type="EMBL" id="QJY47185.1"/>
    </source>
</evidence>
<dbReference type="SUPFAM" id="SSF46689">
    <property type="entry name" value="Homeodomain-like"/>
    <property type="match status" value="1"/>
</dbReference>
<protein>
    <submittedName>
        <fullName evidence="6">TetR family transcriptional regulator</fullName>
    </submittedName>
</protein>
<evidence type="ECO:0000259" key="5">
    <source>
        <dbReference type="PROSITE" id="PS50977"/>
    </source>
</evidence>
<dbReference type="InterPro" id="IPR050109">
    <property type="entry name" value="HTH-type_TetR-like_transc_reg"/>
</dbReference>
<keyword evidence="3" id="KW-0804">Transcription</keyword>
<evidence type="ECO:0000313" key="7">
    <source>
        <dbReference type="Proteomes" id="UP000505377"/>
    </source>
</evidence>
<name>A0A6M6JJ36_9PSEU</name>
<accession>A0A6M6JJ36</accession>